<gene>
    <name evidence="3" type="ORF">SAMN05421540_101354</name>
</gene>
<dbReference type="PANTHER" id="PTHR43283">
    <property type="entry name" value="BETA-LACTAMASE-RELATED"/>
    <property type="match status" value="1"/>
</dbReference>
<organism evidence="3 4">
    <name type="scientific">Psychroflexus halocasei</name>
    <dbReference type="NCBI Taxonomy" id="908615"/>
    <lineage>
        <taxon>Bacteria</taxon>
        <taxon>Pseudomonadati</taxon>
        <taxon>Bacteroidota</taxon>
        <taxon>Flavobacteriia</taxon>
        <taxon>Flavobacteriales</taxon>
        <taxon>Flavobacteriaceae</taxon>
        <taxon>Psychroflexus</taxon>
    </lineage>
</organism>
<feature type="domain" description="Beta-lactamase-related" evidence="2">
    <location>
        <begin position="88"/>
        <end position="355"/>
    </location>
</feature>
<name>A0A1H3VZJ8_9FLAO</name>
<keyword evidence="1" id="KW-0472">Membrane</keyword>
<dbReference type="Pfam" id="PF00144">
    <property type="entry name" value="Beta-lactamase"/>
    <property type="match status" value="1"/>
</dbReference>
<keyword evidence="4" id="KW-1185">Reference proteome</keyword>
<evidence type="ECO:0000259" key="2">
    <source>
        <dbReference type="Pfam" id="PF00144"/>
    </source>
</evidence>
<dbReference type="STRING" id="908615.SAMN05421540_101354"/>
<dbReference type="SUPFAM" id="SSF56601">
    <property type="entry name" value="beta-lactamase/transpeptidase-like"/>
    <property type="match status" value="1"/>
</dbReference>
<reference evidence="3 4" key="1">
    <citation type="submission" date="2016-10" db="EMBL/GenBank/DDBJ databases">
        <authorList>
            <person name="de Groot N.N."/>
        </authorList>
    </citation>
    <scope>NUCLEOTIDE SEQUENCE [LARGE SCALE GENOMIC DNA]</scope>
    <source>
        <strain evidence="3 4">DSM 23581</strain>
    </source>
</reference>
<dbReference type="EMBL" id="FNQF01000001">
    <property type="protein sequence ID" value="SDZ80160.1"/>
    <property type="molecule type" value="Genomic_DNA"/>
</dbReference>
<evidence type="ECO:0000313" key="3">
    <source>
        <dbReference type="EMBL" id="SDZ80160.1"/>
    </source>
</evidence>
<evidence type="ECO:0000313" key="4">
    <source>
        <dbReference type="Proteomes" id="UP000198820"/>
    </source>
</evidence>
<dbReference type="Gene3D" id="3.40.710.10">
    <property type="entry name" value="DD-peptidase/beta-lactamase superfamily"/>
    <property type="match status" value="1"/>
</dbReference>
<keyword evidence="1" id="KW-1133">Transmembrane helix</keyword>
<evidence type="ECO:0000256" key="1">
    <source>
        <dbReference type="SAM" id="Phobius"/>
    </source>
</evidence>
<dbReference type="Proteomes" id="UP000198820">
    <property type="component" value="Unassembled WGS sequence"/>
</dbReference>
<dbReference type="InterPro" id="IPR050789">
    <property type="entry name" value="Diverse_Enzym_Activities"/>
</dbReference>
<dbReference type="RefSeq" id="WP_093238577.1">
    <property type="nucleotide sequence ID" value="NZ_FNQF01000001.1"/>
</dbReference>
<dbReference type="AlphaFoldDB" id="A0A1H3VZJ8"/>
<dbReference type="PANTHER" id="PTHR43283:SF7">
    <property type="entry name" value="BETA-LACTAMASE-RELATED DOMAIN-CONTAINING PROTEIN"/>
    <property type="match status" value="1"/>
</dbReference>
<feature type="transmembrane region" description="Helical" evidence="1">
    <location>
        <begin position="7"/>
        <end position="25"/>
    </location>
</feature>
<protein>
    <submittedName>
        <fullName evidence="3">CubicO group peptidase, beta-lactamase class C family</fullName>
    </submittedName>
</protein>
<sequence>MKVIRQVLKWVIGLLLLIFVLLYIFDATYILKGIRVVYFTGHKTAFIDDYPYFDNRTIENKTVQPWKEKESNIKPTSRLQDTNEEYGTIAYMIIKNGEIVYENYADNYSKDSKTNSFSMAKSLTSVLLFKAIQDGFIKSLDQPITDFYPDFKGEFADQTTVGDLASMASGLNWEEHYYSPFSMTAKAYYDDNISELIESLAIDEKPGESFKYLSGNTQLLGMTITKAVGKSLSEYLSKSIWKPLGMRDTAYWQLDGIDNGMEKTYCCIASNARDFAKIGQLFSQNGQWNGEQIIKPKFVEKATKARFKDSPYGYGFWISDYKDKHIFSMRGILGQYVISIPEDDLVIVRLGHKRDQEKVNEFPKDFYIYIDEAYQMLKNQ</sequence>
<dbReference type="InterPro" id="IPR001466">
    <property type="entry name" value="Beta-lactam-related"/>
</dbReference>
<proteinExistence type="predicted"/>
<dbReference type="InterPro" id="IPR012338">
    <property type="entry name" value="Beta-lactam/transpept-like"/>
</dbReference>
<accession>A0A1H3VZJ8</accession>
<keyword evidence="1" id="KW-0812">Transmembrane</keyword>